<feature type="compositionally biased region" description="Polar residues" evidence="1">
    <location>
        <begin position="628"/>
        <end position="641"/>
    </location>
</feature>
<accession>A0A4E9EQ09</accession>
<organism evidence="2">
    <name type="scientific">Brugia malayi</name>
    <name type="common">Filarial nematode worm</name>
    <dbReference type="NCBI Taxonomy" id="6279"/>
    <lineage>
        <taxon>Eukaryota</taxon>
        <taxon>Metazoa</taxon>
        <taxon>Ecdysozoa</taxon>
        <taxon>Nematoda</taxon>
        <taxon>Chromadorea</taxon>
        <taxon>Rhabditida</taxon>
        <taxon>Spirurina</taxon>
        <taxon>Spiruromorpha</taxon>
        <taxon>Filarioidea</taxon>
        <taxon>Onchocercidae</taxon>
        <taxon>Brugia</taxon>
    </lineage>
</organism>
<sequence length="666" mass="75375">MVVLSLPMVSDFEGEISHVVAAGNEAMIYVKPFGWWGEWEEINAVLQSLAHSLEKITSLSAIKSGEVYVVKVKDSFERSYIIRRPLPDVFSIYLIDKGKQCEVEFGDIYEFPPVLLGFGMFSCICPVLMSSVEQINIYKSFVGYKCKCAVDAVSKSVEVIGFVRGRLLIEIEGRYKDLRDIVFGKVANRPGCSDKSLETNTNPRLLFPNIKAVRTGVEFAMEFDNTKTAFKHYVPEMLPVTVPVRFDRSDRMMNSFWVVSKKIFSAAERVLKEAWNKISRYPPISLRVQDIHVRQIPCIARARADTANKALYRAIPTQYDPRTKKVSMFLVDYGWFKWVLTNDVVDISTMDKSDPIRNLPVAMIHCREDTTSPVHAKDLFKGADCEIIIKGNAMNTDMYTVDLVGPFFTSNRTGGTSSEQRPINARGTVPDNERETEMVSSCRKLVTENCQRQLMTPMMMEALNIVRRGLAQQPQNFWSNLYSNPFSMAMPMMMPVIFPVMLPMSVPNNNLQSAGDNFAVRPQKTMTNNFEGVNFSNNNARARSGVHATNNKRSPKTDYVQKNRARFQSNNSQPENELFRNDFSARNGFDVGTSDKVKQLPRNSCEKANDDDLSWDLPPKYAKRRTFPRNSDGNAQKNQLTAWEKDAAADRDVHNEQGNNPSGSGV</sequence>
<keyword evidence="3" id="KW-1185">Reference proteome</keyword>
<feature type="region of interest" description="Disordered" evidence="1">
    <location>
        <begin position="534"/>
        <end position="560"/>
    </location>
</feature>
<dbReference type="SUPFAM" id="SSF63748">
    <property type="entry name" value="Tudor/PWWP/MBT"/>
    <property type="match status" value="1"/>
</dbReference>
<dbReference type="AlphaFoldDB" id="A0A4E9EQ09"/>
<dbReference type="WBParaSite" id="Bm10927b.1">
    <property type="protein sequence ID" value="Bm10927b.1"/>
    <property type="gene ID" value="WBGene00231188"/>
</dbReference>
<feature type="compositionally biased region" description="Polar residues" evidence="1">
    <location>
        <begin position="412"/>
        <end position="421"/>
    </location>
</feature>
<evidence type="ECO:0000313" key="3">
    <source>
        <dbReference type="Proteomes" id="UP000006672"/>
    </source>
</evidence>
<evidence type="ECO:0000313" key="4">
    <source>
        <dbReference type="WBParaSite" id="Bm10927b.1"/>
    </source>
</evidence>
<dbReference type="CTD" id="6103028"/>
<dbReference type="EMBL" id="CAAKNF010000196">
    <property type="protein sequence ID" value="VIO86278.1"/>
    <property type="molecule type" value="Genomic_DNA"/>
</dbReference>
<dbReference type="OrthoDB" id="5852884at2759"/>
<dbReference type="RefSeq" id="XP_042929384.1">
    <property type="nucleotide sequence ID" value="XM_043073450.1"/>
</dbReference>
<gene>
    <name evidence="2" type="primary">Bm10927</name>
    <name evidence="4" type="synonym">Bm1_40720</name>
    <name evidence="2" type="ORF">BM_BM10927</name>
</gene>
<feature type="region of interest" description="Disordered" evidence="1">
    <location>
        <begin position="590"/>
        <end position="666"/>
    </location>
</feature>
<evidence type="ECO:0000313" key="2">
    <source>
        <dbReference type="EMBL" id="VIO86278.1"/>
    </source>
</evidence>
<proteinExistence type="predicted"/>
<reference evidence="2" key="2">
    <citation type="submission" date="2019-04" db="EMBL/GenBank/DDBJ databases">
        <authorList>
            <person name="Howe K."/>
            <person name="Paulini M."/>
            <person name="Williams G."/>
        </authorList>
    </citation>
    <scope>NUCLEOTIDE SEQUENCE [LARGE SCALE GENOMIC DNA]</scope>
    <source>
        <strain evidence="2">FR3</strain>
    </source>
</reference>
<feature type="region of interest" description="Disordered" evidence="1">
    <location>
        <begin position="412"/>
        <end position="437"/>
    </location>
</feature>
<reference evidence="3" key="1">
    <citation type="journal article" date="2007" name="Science">
        <title>Draft genome of the filarial nematode parasite Brugia malayi.</title>
        <authorList>
            <person name="Ghedin E."/>
            <person name="Wang S."/>
            <person name="Spiro D."/>
            <person name="Caler E."/>
            <person name="Zhao Q."/>
            <person name="Crabtree J."/>
            <person name="Allen J.E."/>
            <person name="Delcher A.L."/>
            <person name="Guiliano D.B."/>
            <person name="Miranda-Saavedra D."/>
            <person name="Angiuoli S.V."/>
            <person name="Creasy T."/>
            <person name="Amedeo P."/>
            <person name="Haas B."/>
            <person name="El-Sayed N.M."/>
            <person name="Wortman J.R."/>
            <person name="Feldblyum T."/>
            <person name="Tallon L."/>
            <person name="Schatz M."/>
            <person name="Shumway M."/>
            <person name="Koo H."/>
            <person name="Salzberg S.L."/>
            <person name="Schobel S."/>
            <person name="Pertea M."/>
            <person name="Pop M."/>
            <person name="White O."/>
            <person name="Barton G.J."/>
            <person name="Carlow C.K."/>
            <person name="Crawford M.J."/>
            <person name="Daub J."/>
            <person name="Dimmic M.W."/>
            <person name="Estes C.F."/>
            <person name="Foster J.M."/>
            <person name="Ganatra M."/>
            <person name="Gregory W.F."/>
            <person name="Johnson N.M."/>
            <person name="Jin J."/>
            <person name="Komuniecki R."/>
            <person name="Korf I."/>
            <person name="Kumar S."/>
            <person name="Laney S."/>
            <person name="Li B.W."/>
            <person name="Li W."/>
            <person name="Lindblom T.H."/>
            <person name="Lustigman S."/>
            <person name="Ma D."/>
            <person name="Maina C.V."/>
            <person name="Martin D.M."/>
            <person name="McCarter J.P."/>
            <person name="McReynolds L."/>
            <person name="Mitreva M."/>
            <person name="Nutman T.B."/>
            <person name="Parkinson J."/>
            <person name="Peregrin-Alvarez J.M."/>
            <person name="Poole C."/>
            <person name="Ren Q."/>
            <person name="Saunders L."/>
            <person name="Sluder A.E."/>
            <person name="Smith K."/>
            <person name="Stanke M."/>
            <person name="Unnasch T.R."/>
            <person name="Ware J."/>
            <person name="Wei A.D."/>
            <person name="Weil G."/>
            <person name="Williams D.J."/>
            <person name="Zhang Y."/>
            <person name="Williams S.A."/>
            <person name="Fraser-Liggett C."/>
            <person name="Slatko B."/>
            <person name="Blaxter M.L."/>
            <person name="Scott A.L."/>
        </authorList>
    </citation>
    <scope>NUCLEOTIDE SEQUENCE</scope>
    <source>
        <strain evidence="3">FR3</strain>
    </source>
</reference>
<evidence type="ECO:0000256" key="1">
    <source>
        <dbReference type="SAM" id="MobiDB-lite"/>
    </source>
</evidence>
<dbReference type="Proteomes" id="UP000006672">
    <property type="component" value="Unassembled WGS sequence"/>
</dbReference>
<feature type="compositionally biased region" description="Polar residues" evidence="1">
    <location>
        <begin position="656"/>
        <end position="666"/>
    </location>
</feature>
<feature type="compositionally biased region" description="Basic and acidic residues" evidence="1">
    <location>
        <begin position="643"/>
        <end position="655"/>
    </location>
</feature>
<name>A0A4E9EQ09_BRUMA</name>
<protein>
    <submittedName>
        <fullName evidence="4">Bm10927, isoform b</fullName>
    </submittedName>
</protein>
<dbReference type="GeneID" id="6103028"/>
<feature type="compositionally biased region" description="Basic and acidic residues" evidence="1">
    <location>
        <begin position="593"/>
        <end position="610"/>
    </location>
</feature>
<reference evidence="4" key="3">
    <citation type="submission" date="2022-04" db="UniProtKB">
        <authorList>
            <consortium name="WormBaseParasite"/>
        </authorList>
    </citation>
    <scope>IDENTIFICATION</scope>
</reference>
<accession>A0A8L7SMC3</accession>